<sequence>MGATILGSCCPPHALQQGKPPPNLIATSSDGSVLVVGELGSLLSPFVPGEKSRNHRLGTGLGLAQEAPPPGRILYPWGICESLRSRCGDLKHEDANFGLTVTGCWGMSVGRPSLVQRHLETLSDVRYSRSSLQERKILDLQNIPNRHWQLEFLAIRRTFLCVVFFSMLYLHPGPSFSARCCHAEPGGYSAFIQCLYQVHPKTCKISREPPVQRPTYARSGVYQHQRKLIDCQSQPNLHIRNLGARHRRISLLLYSIYLLTRCFDDTCNPR</sequence>
<keyword evidence="2" id="KW-1185">Reference proteome</keyword>
<organism evidence="1 2">
    <name type="scientific">Apodospora peruviana</name>
    <dbReference type="NCBI Taxonomy" id="516989"/>
    <lineage>
        <taxon>Eukaryota</taxon>
        <taxon>Fungi</taxon>
        <taxon>Dikarya</taxon>
        <taxon>Ascomycota</taxon>
        <taxon>Pezizomycotina</taxon>
        <taxon>Sordariomycetes</taxon>
        <taxon>Sordariomycetidae</taxon>
        <taxon>Sordariales</taxon>
        <taxon>Lasiosphaeriaceae</taxon>
        <taxon>Apodospora</taxon>
    </lineage>
</organism>
<proteinExistence type="predicted"/>
<comment type="caution">
    <text evidence="1">The sequence shown here is derived from an EMBL/GenBank/DDBJ whole genome shotgun (WGS) entry which is preliminary data.</text>
</comment>
<reference evidence="1" key="2">
    <citation type="submission" date="2023-06" db="EMBL/GenBank/DDBJ databases">
        <authorList>
            <consortium name="Lawrence Berkeley National Laboratory"/>
            <person name="Haridas S."/>
            <person name="Hensen N."/>
            <person name="Bonometti L."/>
            <person name="Westerberg I."/>
            <person name="Brannstrom I.O."/>
            <person name="Guillou S."/>
            <person name="Cros-Aarteil S."/>
            <person name="Calhoun S."/>
            <person name="Kuo A."/>
            <person name="Mondo S."/>
            <person name="Pangilinan J."/>
            <person name="Riley R."/>
            <person name="Labutti K."/>
            <person name="Andreopoulos B."/>
            <person name="Lipzen A."/>
            <person name="Chen C."/>
            <person name="Yanf M."/>
            <person name="Daum C."/>
            <person name="Ng V."/>
            <person name="Clum A."/>
            <person name="Steindorff A."/>
            <person name="Ohm R."/>
            <person name="Martin F."/>
            <person name="Silar P."/>
            <person name="Natvig D."/>
            <person name="Lalanne C."/>
            <person name="Gautier V."/>
            <person name="Ament-Velasquez S.L."/>
            <person name="Kruys A."/>
            <person name="Hutchinson M.I."/>
            <person name="Powell A.J."/>
            <person name="Barry K."/>
            <person name="Miller A.N."/>
            <person name="Grigoriev I.V."/>
            <person name="Debuchy R."/>
            <person name="Gladieux P."/>
            <person name="Thoren M.H."/>
            <person name="Johannesson H."/>
        </authorList>
    </citation>
    <scope>NUCLEOTIDE SEQUENCE</scope>
    <source>
        <strain evidence="1">CBS 118394</strain>
    </source>
</reference>
<dbReference type="EMBL" id="JAUEDM010000002">
    <property type="protein sequence ID" value="KAK3325234.1"/>
    <property type="molecule type" value="Genomic_DNA"/>
</dbReference>
<protein>
    <submittedName>
        <fullName evidence="1">Uncharacterized protein</fullName>
    </submittedName>
</protein>
<dbReference type="Proteomes" id="UP001283341">
    <property type="component" value="Unassembled WGS sequence"/>
</dbReference>
<accession>A0AAE0MBR5</accession>
<reference evidence="1" key="1">
    <citation type="journal article" date="2023" name="Mol. Phylogenet. Evol.">
        <title>Genome-scale phylogeny and comparative genomics of the fungal order Sordariales.</title>
        <authorList>
            <person name="Hensen N."/>
            <person name="Bonometti L."/>
            <person name="Westerberg I."/>
            <person name="Brannstrom I.O."/>
            <person name="Guillou S."/>
            <person name="Cros-Aarteil S."/>
            <person name="Calhoun S."/>
            <person name="Haridas S."/>
            <person name="Kuo A."/>
            <person name="Mondo S."/>
            <person name="Pangilinan J."/>
            <person name="Riley R."/>
            <person name="LaButti K."/>
            <person name="Andreopoulos B."/>
            <person name="Lipzen A."/>
            <person name="Chen C."/>
            <person name="Yan M."/>
            <person name="Daum C."/>
            <person name="Ng V."/>
            <person name="Clum A."/>
            <person name="Steindorff A."/>
            <person name="Ohm R.A."/>
            <person name="Martin F."/>
            <person name="Silar P."/>
            <person name="Natvig D.O."/>
            <person name="Lalanne C."/>
            <person name="Gautier V."/>
            <person name="Ament-Velasquez S.L."/>
            <person name="Kruys A."/>
            <person name="Hutchinson M.I."/>
            <person name="Powell A.J."/>
            <person name="Barry K."/>
            <person name="Miller A.N."/>
            <person name="Grigoriev I.V."/>
            <person name="Debuchy R."/>
            <person name="Gladieux P."/>
            <person name="Hiltunen Thoren M."/>
            <person name="Johannesson H."/>
        </authorList>
    </citation>
    <scope>NUCLEOTIDE SEQUENCE</scope>
    <source>
        <strain evidence="1">CBS 118394</strain>
    </source>
</reference>
<evidence type="ECO:0000313" key="2">
    <source>
        <dbReference type="Proteomes" id="UP001283341"/>
    </source>
</evidence>
<dbReference type="AlphaFoldDB" id="A0AAE0MBR5"/>
<gene>
    <name evidence="1" type="ORF">B0H66DRAFT_114966</name>
</gene>
<name>A0AAE0MBR5_9PEZI</name>
<evidence type="ECO:0000313" key="1">
    <source>
        <dbReference type="EMBL" id="KAK3325234.1"/>
    </source>
</evidence>